<dbReference type="GeneID" id="30010668"/>
<dbReference type="RefSeq" id="XP_018692569.1">
    <property type="nucleotide sequence ID" value="XM_018838009.1"/>
</dbReference>
<evidence type="ECO:0000256" key="7">
    <source>
        <dbReference type="SAM" id="Phobius"/>
    </source>
</evidence>
<keyword evidence="10" id="KW-1185">Reference proteome</keyword>
<dbReference type="InterPro" id="IPR036259">
    <property type="entry name" value="MFS_trans_sf"/>
</dbReference>
<evidence type="ECO:0000256" key="2">
    <source>
        <dbReference type="ARBA" id="ARBA00010992"/>
    </source>
</evidence>
<dbReference type="InterPro" id="IPR050360">
    <property type="entry name" value="MFS_Sugar_Transporters"/>
</dbReference>
<feature type="transmembrane region" description="Helical" evidence="7">
    <location>
        <begin position="68"/>
        <end position="90"/>
    </location>
</feature>
<feature type="transmembrane region" description="Helical" evidence="7">
    <location>
        <begin position="21"/>
        <end position="48"/>
    </location>
</feature>
<comment type="caution">
    <text evidence="9">The sequence shown here is derived from an EMBL/GenBank/DDBJ whole genome shotgun (WGS) entry which is preliminary data.</text>
</comment>
<protein>
    <recommendedName>
        <fullName evidence="8">Major facilitator superfamily (MFS) profile domain-containing protein</fullName>
    </recommendedName>
</protein>
<dbReference type="EMBL" id="LVYI01000005">
    <property type="protein sequence ID" value="OAP59202.1"/>
    <property type="molecule type" value="Genomic_DNA"/>
</dbReference>
<dbReference type="InterPro" id="IPR020846">
    <property type="entry name" value="MFS_dom"/>
</dbReference>
<keyword evidence="6 7" id="KW-0472">Membrane</keyword>
<dbReference type="PROSITE" id="PS00216">
    <property type="entry name" value="SUGAR_TRANSPORT_1"/>
    <property type="match status" value="1"/>
</dbReference>
<sequence length="539" mass="58467">MHGSSSSNQRRRHTGAKANRYNYAVAFFVALGSFTYGFNSSVIGAVLGQPSFYNYFGFEATSSLGGSITGATNGLYAGAGVIGCLTVFNLLDALGRKRAIQVAAIGCLITGALQAGSVHIAMYLVGRFFNGLTVGWINCCVPVYISEISPAGERGRIVGAHGFIICVGYGLSGWCGLGTFYESNGTIQWRLLLALQCVAPLLLTLGSPWIPESPRYLINKGRDNEGLQVIEKLHANGSDGPNIGAREEFIQIQTQLALDRMQNVNSWWQIMKVPTYRKRIFYGFWLQCTTQSTGVLVLTNYMGFCVDQIIELQVLGITGAKALILLASYNTLAAITNGINSLIVDRVGRIKMLVTCLIACTISLILVTALVAQYGGYENTNKTGSAMILLFMFCFATFYGGGLDVSAYVYCSEIFPTNIRARGVGLSVAGLFLMTTIYTSAAGTAFNHIGWRYYIVFIVITSCMLPLIIFKFPETKGLSLEEIGALFGDEVALDISHLSDEDRRALDARLARTLDIEHFDTAVKGPSTQEIEEKGASID</sequence>
<dbReference type="AlphaFoldDB" id="A0A178ZHT3"/>
<dbReference type="InterPro" id="IPR005829">
    <property type="entry name" value="Sugar_transporter_CS"/>
</dbReference>
<dbReference type="SUPFAM" id="SSF103473">
    <property type="entry name" value="MFS general substrate transporter"/>
    <property type="match status" value="1"/>
</dbReference>
<dbReference type="OrthoDB" id="6612291at2759"/>
<evidence type="ECO:0000256" key="5">
    <source>
        <dbReference type="ARBA" id="ARBA00022989"/>
    </source>
</evidence>
<evidence type="ECO:0000256" key="1">
    <source>
        <dbReference type="ARBA" id="ARBA00004141"/>
    </source>
</evidence>
<feature type="transmembrane region" description="Helical" evidence="7">
    <location>
        <begin position="451"/>
        <end position="470"/>
    </location>
</feature>
<feature type="transmembrane region" description="Helical" evidence="7">
    <location>
        <begin position="102"/>
        <end position="122"/>
    </location>
</feature>
<dbReference type="PANTHER" id="PTHR48022:SF38">
    <property type="entry name" value="MAJOR FACILITATOR SUPERFAMILY (MFS) PROFILE DOMAIN-CONTAINING PROTEIN-RELATED"/>
    <property type="match status" value="1"/>
</dbReference>
<feature type="transmembrane region" description="Helical" evidence="7">
    <location>
        <begin position="157"/>
        <end position="181"/>
    </location>
</feature>
<organism evidence="9 10">
    <name type="scientific">Fonsecaea erecta</name>
    <dbReference type="NCBI Taxonomy" id="1367422"/>
    <lineage>
        <taxon>Eukaryota</taxon>
        <taxon>Fungi</taxon>
        <taxon>Dikarya</taxon>
        <taxon>Ascomycota</taxon>
        <taxon>Pezizomycotina</taxon>
        <taxon>Eurotiomycetes</taxon>
        <taxon>Chaetothyriomycetidae</taxon>
        <taxon>Chaetothyriales</taxon>
        <taxon>Herpotrichiellaceae</taxon>
        <taxon>Fonsecaea</taxon>
    </lineage>
</organism>
<keyword evidence="5 7" id="KW-1133">Transmembrane helix</keyword>
<evidence type="ECO:0000256" key="6">
    <source>
        <dbReference type="ARBA" id="ARBA00023136"/>
    </source>
</evidence>
<reference evidence="9 10" key="1">
    <citation type="submission" date="2016-04" db="EMBL/GenBank/DDBJ databases">
        <title>Draft genome of Fonsecaea erecta CBS 125763.</title>
        <authorList>
            <person name="Weiss V.A."/>
            <person name="Vicente V.A."/>
            <person name="Raittz R.T."/>
            <person name="Moreno L.F."/>
            <person name="De Souza E.M."/>
            <person name="Pedrosa F.O."/>
            <person name="Steffens M.B."/>
            <person name="Faoro H."/>
            <person name="Tadra-Sfeir M.Z."/>
            <person name="Najafzadeh M.J."/>
            <person name="Felipe M.S."/>
            <person name="Teixeira M."/>
            <person name="Sun J."/>
            <person name="Xi L."/>
            <person name="Gomes R."/>
            <person name="De Azevedo C.M."/>
            <person name="Salgado C.G."/>
            <person name="Da Silva M.B."/>
            <person name="Nascimento M.F."/>
            <person name="Queiroz-Telles F."/>
            <person name="Attili D.S."/>
            <person name="Gorbushina A."/>
        </authorList>
    </citation>
    <scope>NUCLEOTIDE SEQUENCE [LARGE SCALE GENOMIC DNA]</scope>
    <source>
        <strain evidence="9 10">CBS 125763</strain>
    </source>
</reference>
<dbReference type="Gene3D" id="1.20.1250.20">
    <property type="entry name" value="MFS general substrate transporter like domains"/>
    <property type="match status" value="1"/>
</dbReference>
<accession>A0A178ZHT3</accession>
<dbReference type="PROSITE" id="PS50850">
    <property type="entry name" value="MFS"/>
    <property type="match status" value="1"/>
</dbReference>
<keyword evidence="3" id="KW-0813">Transport</keyword>
<feature type="transmembrane region" description="Helical" evidence="7">
    <location>
        <begin position="322"/>
        <end position="340"/>
    </location>
</feature>
<dbReference type="GO" id="GO:0016020">
    <property type="term" value="C:membrane"/>
    <property type="evidence" value="ECO:0007669"/>
    <property type="project" value="UniProtKB-SubCell"/>
</dbReference>
<comment type="similarity">
    <text evidence="2">Belongs to the major facilitator superfamily. Sugar transporter (TC 2.A.1.1) family.</text>
</comment>
<keyword evidence="4 7" id="KW-0812">Transmembrane</keyword>
<name>A0A178ZHT3_9EURO</name>
<dbReference type="InterPro" id="IPR005828">
    <property type="entry name" value="MFS_sugar_transport-like"/>
</dbReference>
<dbReference type="Proteomes" id="UP000078343">
    <property type="component" value="Unassembled WGS sequence"/>
</dbReference>
<evidence type="ECO:0000256" key="3">
    <source>
        <dbReference type="ARBA" id="ARBA00022448"/>
    </source>
</evidence>
<comment type="subcellular location">
    <subcellularLocation>
        <location evidence="1">Membrane</location>
        <topology evidence="1">Multi-pass membrane protein</topology>
    </subcellularLocation>
</comment>
<proteinExistence type="inferred from homology"/>
<dbReference type="InterPro" id="IPR003663">
    <property type="entry name" value="Sugar/inositol_transpt"/>
</dbReference>
<evidence type="ECO:0000313" key="9">
    <source>
        <dbReference type="EMBL" id="OAP59202.1"/>
    </source>
</evidence>
<dbReference type="PRINTS" id="PR00171">
    <property type="entry name" value="SUGRTRNSPORT"/>
</dbReference>
<gene>
    <name evidence="9" type="ORF">AYL99_06500</name>
</gene>
<feature type="transmembrane region" description="Helical" evidence="7">
    <location>
        <begin position="352"/>
        <end position="374"/>
    </location>
</feature>
<dbReference type="PROSITE" id="PS00217">
    <property type="entry name" value="SUGAR_TRANSPORT_2"/>
    <property type="match status" value="1"/>
</dbReference>
<evidence type="ECO:0000259" key="8">
    <source>
        <dbReference type="PROSITE" id="PS50850"/>
    </source>
</evidence>
<dbReference type="GO" id="GO:0005351">
    <property type="term" value="F:carbohydrate:proton symporter activity"/>
    <property type="evidence" value="ECO:0007669"/>
    <property type="project" value="TreeGrafter"/>
</dbReference>
<feature type="domain" description="Major facilitator superfamily (MFS) profile" evidence="8">
    <location>
        <begin position="25"/>
        <end position="476"/>
    </location>
</feature>
<feature type="transmembrane region" description="Helical" evidence="7">
    <location>
        <begin position="423"/>
        <end position="445"/>
    </location>
</feature>
<evidence type="ECO:0000313" key="10">
    <source>
        <dbReference type="Proteomes" id="UP000078343"/>
    </source>
</evidence>
<evidence type="ECO:0000256" key="4">
    <source>
        <dbReference type="ARBA" id="ARBA00022692"/>
    </source>
</evidence>
<dbReference type="PANTHER" id="PTHR48022">
    <property type="entry name" value="PLASTIDIC GLUCOSE TRANSPORTER 4"/>
    <property type="match status" value="1"/>
</dbReference>
<feature type="transmembrane region" description="Helical" evidence="7">
    <location>
        <begin position="280"/>
        <end position="302"/>
    </location>
</feature>
<dbReference type="Pfam" id="PF00083">
    <property type="entry name" value="Sugar_tr"/>
    <property type="match status" value="1"/>
</dbReference>
<feature type="transmembrane region" description="Helical" evidence="7">
    <location>
        <begin position="386"/>
        <end position="411"/>
    </location>
</feature>